<dbReference type="Proteomes" id="UP000547209">
    <property type="component" value="Unassembled WGS sequence"/>
</dbReference>
<feature type="transmembrane region" description="Helical" evidence="1">
    <location>
        <begin position="137"/>
        <end position="159"/>
    </location>
</feature>
<feature type="transmembrane region" description="Helical" evidence="1">
    <location>
        <begin position="88"/>
        <end position="108"/>
    </location>
</feature>
<keyword evidence="1" id="KW-0812">Transmembrane</keyword>
<proteinExistence type="predicted"/>
<evidence type="ECO:0000313" key="2">
    <source>
        <dbReference type="EMBL" id="MBB6674487.1"/>
    </source>
</evidence>
<evidence type="ECO:0000256" key="1">
    <source>
        <dbReference type="SAM" id="Phobius"/>
    </source>
</evidence>
<organism evidence="2 3">
    <name type="scientific">Cohnella nanjingensis</name>
    <dbReference type="NCBI Taxonomy" id="1387779"/>
    <lineage>
        <taxon>Bacteria</taxon>
        <taxon>Bacillati</taxon>
        <taxon>Bacillota</taxon>
        <taxon>Bacilli</taxon>
        <taxon>Bacillales</taxon>
        <taxon>Paenibacillaceae</taxon>
        <taxon>Cohnella</taxon>
    </lineage>
</organism>
<keyword evidence="1" id="KW-1133">Transmembrane helix</keyword>
<sequence length="171" mass="19556">MSYRLSMKKKQLLITIHVISIVCWLGGAIAMLLLGIYMMMSNNGERLYYTLDNMHLIDIALIRYTALVALLTGFALSQWTNWGLFKHYWIAIKLVLTILLILFGIKYMSSWLSQLLREADQSRELAFSNAKFQNTTYSLLAGAIANLVALLFMTAISYFKPFGKIKTKKVK</sequence>
<gene>
    <name evidence="2" type="ORF">H7C19_27775</name>
</gene>
<accession>A0A7X0RVM0</accession>
<dbReference type="AlphaFoldDB" id="A0A7X0RVM0"/>
<comment type="caution">
    <text evidence="2">The sequence shown here is derived from an EMBL/GenBank/DDBJ whole genome shotgun (WGS) entry which is preliminary data.</text>
</comment>
<dbReference type="EMBL" id="JACJVP010000047">
    <property type="protein sequence ID" value="MBB6674487.1"/>
    <property type="molecule type" value="Genomic_DNA"/>
</dbReference>
<evidence type="ECO:0000313" key="3">
    <source>
        <dbReference type="Proteomes" id="UP000547209"/>
    </source>
</evidence>
<protein>
    <submittedName>
        <fullName evidence="2">DUF2269 family protein</fullName>
    </submittedName>
</protein>
<keyword evidence="3" id="KW-1185">Reference proteome</keyword>
<name>A0A7X0RVM0_9BACL</name>
<dbReference type="InterPro" id="IPR018729">
    <property type="entry name" value="DUF2269_transmembrane"/>
</dbReference>
<keyword evidence="1" id="KW-0472">Membrane</keyword>
<reference evidence="2 3" key="1">
    <citation type="submission" date="2020-08" db="EMBL/GenBank/DDBJ databases">
        <title>Cohnella phylogeny.</title>
        <authorList>
            <person name="Dunlap C."/>
        </authorList>
    </citation>
    <scope>NUCLEOTIDE SEQUENCE [LARGE SCALE GENOMIC DNA]</scope>
    <source>
        <strain evidence="2 3">DSM 28246</strain>
    </source>
</reference>
<feature type="transmembrane region" description="Helical" evidence="1">
    <location>
        <begin position="12"/>
        <end position="36"/>
    </location>
</feature>
<feature type="transmembrane region" description="Helical" evidence="1">
    <location>
        <begin position="56"/>
        <end position="76"/>
    </location>
</feature>
<dbReference type="Pfam" id="PF10027">
    <property type="entry name" value="DUF2269"/>
    <property type="match status" value="1"/>
</dbReference>